<organism evidence="2 3">
    <name type="scientific">Lactuca virosa</name>
    <dbReference type="NCBI Taxonomy" id="75947"/>
    <lineage>
        <taxon>Eukaryota</taxon>
        <taxon>Viridiplantae</taxon>
        <taxon>Streptophyta</taxon>
        <taxon>Embryophyta</taxon>
        <taxon>Tracheophyta</taxon>
        <taxon>Spermatophyta</taxon>
        <taxon>Magnoliopsida</taxon>
        <taxon>eudicotyledons</taxon>
        <taxon>Gunneridae</taxon>
        <taxon>Pentapetalae</taxon>
        <taxon>asterids</taxon>
        <taxon>campanulids</taxon>
        <taxon>Asterales</taxon>
        <taxon>Asteraceae</taxon>
        <taxon>Cichorioideae</taxon>
        <taxon>Cichorieae</taxon>
        <taxon>Lactucinae</taxon>
        <taxon>Lactuca</taxon>
    </lineage>
</organism>
<dbReference type="PANTHER" id="PTHR31099">
    <property type="entry name" value="OS06G0165300 PROTEIN"/>
    <property type="match status" value="1"/>
</dbReference>
<dbReference type="PANTHER" id="PTHR31099:SF42">
    <property type="entry name" value="AMINOTRANSFERASE-LIKE PLANT MOBILE DOMAIN-CONTAINING PROTEIN"/>
    <property type="match status" value="1"/>
</dbReference>
<dbReference type="Proteomes" id="UP001157418">
    <property type="component" value="Unassembled WGS sequence"/>
</dbReference>
<comment type="caution">
    <text evidence="2">The sequence shown here is derived from an EMBL/GenBank/DDBJ whole genome shotgun (WGS) entry which is preliminary data.</text>
</comment>
<dbReference type="Pfam" id="PF04195">
    <property type="entry name" value="Transposase_28"/>
    <property type="match status" value="1"/>
</dbReference>
<sequence>MILIPSSILVCWRPTMPLPIPLKALWGFTKCSSKFGLRLPAFDFLETVLDYYGLHIAQIAPNDFCKILCFTLLCVALDVSPTINLCCHFYITMSNGDWVSFSLCHGLVELCDGLPSSIKYWKEEFFFVHASAFSGPMVYDATADRAADRPGAIARQATIKGETIGQFCSMSGPRRSDAGYVWHESPLEPFV</sequence>
<reference evidence="2 3" key="1">
    <citation type="submission" date="2022-01" db="EMBL/GenBank/DDBJ databases">
        <authorList>
            <person name="Xiong W."/>
            <person name="Schranz E."/>
        </authorList>
    </citation>
    <scope>NUCLEOTIDE SEQUENCE [LARGE SCALE GENOMIC DNA]</scope>
</reference>
<accession>A0AAU9M7K8</accession>
<dbReference type="EMBL" id="CAKMRJ010001112">
    <property type="protein sequence ID" value="CAH1422144.1"/>
    <property type="molecule type" value="Genomic_DNA"/>
</dbReference>
<proteinExistence type="predicted"/>
<name>A0AAU9M7K8_9ASTR</name>
<evidence type="ECO:0000313" key="3">
    <source>
        <dbReference type="Proteomes" id="UP001157418"/>
    </source>
</evidence>
<evidence type="ECO:0000313" key="2">
    <source>
        <dbReference type="EMBL" id="CAH1422144.1"/>
    </source>
</evidence>
<keyword evidence="3" id="KW-1185">Reference proteome</keyword>
<feature type="domain" description="Transposase (putative) gypsy type" evidence="1">
    <location>
        <begin position="35"/>
        <end position="91"/>
    </location>
</feature>
<dbReference type="InterPro" id="IPR007321">
    <property type="entry name" value="Transposase_28"/>
</dbReference>
<gene>
    <name evidence="2" type="ORF">LVIROSA_LOCUS9497</name>
</gene>
<evidence type="ECO:0000259" key="1">
    <source>
        <dbReference type="Pfam" id="PF04195"/>
    </source>
</evidence>
<protein>
    <recommendedName>
        <fullName evidence="1">Transposase (putative) gypsy type domain-containing protein</fullName>
    </recommendedName>
</protein>
<dbReference type="AlphaFoldDB" id="A0AAU9M7K8"/>